<keyword evidence="4" id="KW-0833">Ubl conjugation pathway</keyword>
<evidence type="ECO:0000256" key="5">
    <source>
        <dbReference type="ARBA" id="ARBA00023242"/>
    </source>
</evidence>
<evidence type="ECO:0000256" key="3">
    <source>
        <dbReference type="ARBA" id="ARBA00005673"/>
    </source>
</evidence>
<name>A0AAD5K4A1_9FUNG</name>
<evidence type="ECO:0000256" key="2">
    <source>
        <dbReference type="ARBA" id="ARBA00004718"/>
    </source>
</evidence>
<gene>
    <name evidence="8" type="ORF">BDA99DRAFT_608508</name>
</gene>
<dbReference type="Gene3D" id="3.40.50.720">
    <property type="entry name" value="NAD(P)-binding Rossmann-like Domain"/>
    <property type="match status" value="1"/>
</dbReference>
<evidence type="ECO:0000313" key="8">
    <source>
        <dbReference type="EMBL" id="KAI9250209.1"/>
    </source>
</evidence>
<dbReference type="InterPro" id="IPR045886">
    <property type="entry name" value="ThiF/MoeB/HesA"/>
</dbReference>
<dbReference type="AlphaFoldDB" id="A0AAD5K4A1"/>
<dbReference type="EMBL" id="JAIXMP010000033">
    <property type="protein sequence ID" value="KAI9250209.1"/>
    <property type="molecule type" value="Genomic_DNA"/>
</dbReference>
<proteinExistence type="inferred from homology"/>
<dbReference type="InterPro" id="IPR000594">
    <property type="entry name" value="ThiF_NAD_FAD-bd"/>
</dbReference>
<dbReference type="InterPro" id="IPR000011">
    <property type="entry name" value="UBQ/SUMO-activ_enz_E1-like"/>
</dbReference>
<dbReference type="GO" id="GO:0005737">
    <property type="term" value="C:cytoplasm"/>
    <property type="evidence" value="ECO:0007669"/>
    <property type="project" value="TreeGrafter"/>
</dbReference>
<comment type="caution">
    <text evidence="8">The sequence shown here is derived from an EMBL/GenBank/DDBJ whole genome shotgun (WGS) entry which is preliminary data.</text>
</comment>
<dbReference type="InterPro" id="IPR035985">
    <property type="entry name" value="Ubiquitin-activating_enz"/>
</dbReference>
<reference evidence="8" key="2">
    <citation type="submission" date="2023-02" db="EMBL/GenBank/DDBJ databases">
        <authorList>
            <consortium name="DOE Joint Genome Institute"/>
            <person name="Mondo S.J."/>
            <person name="Chang Y."/>
            <person name="Wang Y."/>
            <person name="Ahrendt S."/>
            <person name="Andreopoulos W."/>
            <person name="Barry K."/>
            <person name="Beard J."/>
            <person name="Benny G.L."/>
            <person name="Blankenship S."/>
            <person name="Bonito G."/>
            <person name="Cuomo C."/>
            <person name="Desiro A."/>
            <person name="Gervers K.A."/>
            <person name="Hundley H."/>
            <person name="Kuo A."/>
            <person name="LaButti K."/>
            <person name="Lang B.F."/>
            <person name="Lipzen A."/>
            <person name="O'Donnell K."/>
            <person name="Pangilinan J."/>
            <person name="Reynolds N."/>
            <person name="Sandor L."/>
            <person name="Smith M.W."/>
            <person name="Tsang A."/>
            <person name="Grigoriev I.V."/>
            <person name="Stajich J.E."/>
            <person name="Spatafora J.W."/>
        </authorList>
    </citation>
    <scope>NUCLEOTIDE SEQUENCE</scope>
    <source>
        <strain evidence="8">RSA 2281</strain>
    </source>
</reference>
<accession>A0AAD5K4A1</accession>
<evidence type="ECO:0000256" key="1">
    <source>
        <dbReference type="ARBA" id="ARBA00004123"/>
    </source>
</evidence>
<comment type="similarity">
    <text evidence="3">Belongs to the ubiquitin-activating E1 family.</text>
</comment>
<feature type="domain" description="THIF-type NAD/FAD binding fold" evidence="7">
    <location>
        <begin position="17"/>
        <end position="313"/>
    </location>
</feature>
<protein>
    <recommendedName>
        <fullName evidence="6">Ubiquitin-like 1-activating enzyme E1A</fullName>
    </recommendedName>
</protein>
<dbReference type="PRINTS" id="PR01849">
    <property type="entry name" value="UBIQUITINACT"/>
</dbReference>
<evidence type="ECO:0000256" key="4">
    <source>
        <dbReference type="ARBA" id="ARBA00022786"/>
    </source>
</evidence>
<sequence>MSTNTSSGITQDEAEIYDRQIRLWGLDAQQRIRNARVLIAGMRALSDEVCKNIALAGVGSITLLDHEVIKEQDLSAQFFLSEGDIGRNRAEASANAIQLLNPRVNVIVDQDDISSKPDDFFTSFDIVCLIHKGAGILKRVDDIRRNVNKPFYAANAFGWFGYIFCDLVNHTYIKEQKTEVKKSGEEPKIKRTTHVEEYISFEQSLHADWSSKGKKVKRMSSLSFVIHVLFQYQQEKGSLTVNDIPDIIAKKSDYLEKMGVQDSNLLNDDLLKDVVSLLDTEMAPVAAVVGGVLAQEFIKVLSAKELPIQNWFYYSGLDGSGMIHQI</sequence>
<comment type="pathway">
    <text evidence="2">Protein modification; protein sumoylation.</text>
</comment>
<dbReference type="Proteomes" id="UP001209540">
    <property type="component" value="Unassembled WGS sequence"/>
</dbReference>
<keyword evidence="5" id="KW-0539">Nucleus</keyword>
<organism evidence="8 9">
    <name type="scientific">Phascolomyces articulosus</name>
    <dbReference type="NCBI Taxonomy" id="60185"/>
    <lineage>
        <taxon>Eukaryota</taxon>
        <taxon>Fungi</taxon>
        <taxon>Fungi incertae sedis</taxon>
        <taxon>Mucoromycota</taxon>
        <taxon>Mucoromycotina</taxon>
        <taxon>Mucoromycetes</taxon>
        <taxon>Mucorales</taxon>
        <taxon>Lichtheimiaceae</taxon>
        <taxon>Phascolomyces</taxon>
    </lineage>
</organism>
<dbReference type="PANTHER" id="PTHR10953:SF162">
    <property type="entry name" value="SUMO-ACTIVATING ENZYME SUBUNIT 1"/>
    <property type="match status" value="1"/>
</dbReference>
<dbReference type="Pfam" id="PF00899">
    <property type="entry name" value="ThiF"/>
    <property type="match status" value="1"/>
</dbReference>
<dbReference type="GO" id="GO:0031510">
    <property type="term" value="C:SUMO activating enzyme complex"/>
    <property type="evidence" value="ECO:0007669"/>
    <property type="project" value="TreeGrafter"/>
</dbReference>
<dbReference type="GO" id="GO:0016925">
    <property type="term" value="P:protein sumoylation"/>
    <property type="evidence" value="ECO:0007669"/>
    <property type="project" value="TreeGrafter"/>
</dbReference>
<dbReference type="SUPFAM" id="SSF69572">
    <property type="entry name" value="Activating enzymes of the ubiquitin-like proteins"/>
    <property type="match status" value="1"/>
</dbReference>
<evidence type="ECO:0000313" key="9">
    <source>
        <dbReference type="Proteomes" id="UP001209540"/>
    </source>
</evidence>
<dbReference type="GO" id="GO:0019948">
    <property type="term" value="F:SUMO activating enzyme activity"/>
    <property type="evidence" value="ECO:0007669"/>
    <property type="project" value="TreeGrafter"/>
</dbReference>
<reference evidence="8" key="1">
    <citation type="journal article" date="2022" name="IScience">
        <title>Evolution of zygomycete secretomes and the origins of terrestrial fungal ecologies.</title>
        <authorList>
            <person name="Chang Y."/>
            <person name="Wang Y."/>
            <person name="Mondo S."/>
            <person name="Ahrendt S."/>
            <person name="Andreopoulos W."/>
            <person name="Barry K."/>
            <person name="Beard J."/>
            <person name="Benny G.L."/>
            <person name="Blankenship S."/>
            <person name="Bonito G."/>
            <person name="Cuomo C."/>
            <person name="Desiro A."/>
            <person name="Gervers K.A."/>
            <person name="Hundley H."/>
            <person name="Kuo A."/>
            <person name="LaButti K."/>
            <person name="Lang B.F."/>
            <person name="Lipzen A."/>
            <person name="O'Donnell K."/>
            <person name="Pangilinan J."/>
            <person name="Reynolds N."/>
            <person name="Sandor L."/>
            <person name="Smith M.E."/>
            <person name="Tsang A."/>
            <person name="Grigoriev I.V."/>
            <person name="Stajich J.E."/>
            <person name="Spatafora J.W."/>
        </authorList>
    </citation>
    <scope>NUCLEOTIDE SEQUENCE</scope>
    <source>
        <strain evidence="8">RSA 2281</strain>
    </source>
</reference>
<comment type="subcellular location">
    <subcellularLocation>
        <location evidence="1">Nucleus</location>
    </subcellularLocation>
</comment>
<dbReference type="PANTHER" id="PTHR10953">
    <property type="entry name" value="UBIQUITIN-ACTIVATING ENZYME E1"/>
    <property type="match status" value="1"/>
</dbReference>
<evidence type="ECO:0000259" key="7">
    <source>
        <dbReference type="Pfam" id="PF00899"/>
    </source>
</evidence>
<evidence type="ECO:0000256" key="6">
    <source>
        <dbReference type="ARBA" id="ARBA00044354"/>
    </source>
</evidence>
<keyword evidence="9" id="KW-1185">Reference proteome</keyword>